<comment type="pathway">
    <text evidence="4">Protein modification; protein glycosylation.</text>
</comment>
<evidence type="ECO:0000256" key="14">
    <source>
        <dbReference type="ARBA" id="ARBA00023211"/>
    </source>
</evidence>
<evidence type="ECO:0000256" key="10">
    <source>
        <dbReference type="ARBA" id="ARBA00022723"/>
    </source>
</evidence>
<evidence type="ECO:0000259" key="18">
    <source>
        <dbReference type="Pfam" id="PF02516"/>
    </source>
</evidence>
<feature type="transmembrane region" description="Helical" evidence="17">
    <location>
        <begin position="226"/>
        <end position="246"/>
    </location>
</feature>
<evidence type="ECO:0000256" key="15">
    <source>
        <dbReference type="ARBA" id="ARBA00030679"/>
    </source>
</evidence>
<evidence type="ECO:0000256" key="5">
    <source>
        <dbReference type="ARBA" id="ARBA00010810"/>
    </source>
</evidence>
<dbReference type="PATRIC" id="fig|49547.3.peg.711"/>
<keyword evidence="10" id="KW-0479">Metal-binding</keyword>
<reference evidence="20 21" key="1">
    <citation type="submission" date="2016-04" db="EMBL/GenBank/DDBJ databases">
        <title>Genome sequence of Methanobrevibacter curvatus DSM 11111.</title>
        <authorList>
            <person name="Poehlein A."/>
            <person name="Seedorf H."/>
            <person name="Daniel R."/>
        </authorList>
    </citation>
    <scope>NUCLEOTIDE SEQUENCE [LARGE SCALE GENOMIC DNA]</scope>
    <source>
        <strain evidence="20 21">DSM 11111</strain>
    </source>
</reference>
<evidence type="ECO:0000256" key="8">
    <source>
        <dbReference type="ARBA" id="ARBA00022679"/>
    </source>
</evidence>
<evidence type="ECO:0000256" key="11">
    <source>
        <dbReference type="ARBA" id="ARBA00022842"/>
    </source>
</evidence>
<keyword evidence="7 20" id="KW-0328">Glycosyltransferase</keyword>
<protein>
    <recommendedName>
        <fullName evidence="6">dolichyl-phosphooligosaccharide-protein glycotransferase</fullName>
        <ecNumber evidence="6">2.4.99.21</ecNumber>
    </recommendedName>
    <alternativeName>
        <fullName evidence="15">Oligosaccharyl transferase</fullName>
    </alternativeName>
</protein>
<dbReference type="AlphaFoldDB" id="A0A166BUY5"/>
<evidence type="ECO:0000256" key="16">
    <source>
        <dbReference type="ARBA" id="ARBA00034066"/>
    </source>
</evidence>
<keyword evidence="8 20" id="KW-0808">Transferase</keyword>
<comment type="caution">
    <text evidence="20">The sequence shown here is derived from an EMBL/GenBank/DDBJ whole genome shotgun (WGS) entry which is preliminary data.</text>
</comment>
<keyword evidence="21" id="KW-1185">Reference proteome</keyword>
<dbReference type="STRING" id="49547.MBCUR_06670"/>
<feature type="transmembrane region" description="Helical" evidence="17">
    <location>
        <begin position="349"/>
        <end position="371"/>
    </location>
</feature>
<evidence type="ECO:0000256" key="17">
    <source>
        <dbReference type="SAM" id="Phobius"/>
    </source>
</evidence>
<dbReference type="Pfam" id="PF02516">
    <property type="entry name" value="STT3"/>
    <property type="match status" value="1"/>
</dbReference>
<accession>A0A166BUY5</accession>
<feature type="transmembrane region" description="Helical" evidence="17">
    <location>
        <begin position="270"/>
        <end position="287"/>
    </location>
</feature>
<comment type="cofactor">
    <cofactor evidence="1">
        <name>Mn(2+)</name>
        <dbReference type="ChEBI" id="CHEBI:29035"/>
    </cofactor>
</comment>
<feature type="transmembrane region" description="Helical" evidence="17">
    <location>
        <begin position="483"/>
        <end position="502"/>
    </location>
</feature>
<dbReference type="PANTHER" id="PTHR13872:SF1">
    <property type="entry name" value="DOLICHYL-DIPHOSPHOOLIGOSACCHARIDE--PROTEIN GLYCOSYLTRANSFERASE SUBUNIT STT3B"/>
    <property type="match status" value="1"/>
</dbReference>
<dbReference type="OrthoDB" id="82393at2157"/>
<dbReference type="GO" id="GO:0004576">
    <property type="term" value="F:oligosaccharyl transferase activity"/>
    <property type="evidence" value="ECO:0007669"/>
    <property type="project" value="InterPro"/>
</dbReference>
<evidence type="ECO:0000313" key="21">
    <source>
        <dbReference type="Proteomes" id="UP000077245"/>
    </source>
</evidence>
<keyword evidence="12 17" id="KW-1133">Transmembrane helix</keyword>
<dbReference type="PANTHER" id="PTHR13872">
    <property type="entry name" value="DOLICHYL-DIPHOSPHOOLIGOSACCHARIDE--PROTEIN GLYCOSYLTRANSFERASE SUBUNIT"/>
    <property type="match status" value="1"/>
</dbReference>
<keyword evidence="14" id="KW-0464">Manganese</keyword>
<feature type="transmembrane region" description="Helical" evidence="17">
    <location>
        <begin position="514"/>
        <end position="535"/>
    </location>
</feature>
<dbReference type="InterPro" id="IPR048999">
    <property type="entry name" value="STT3-PglB_core"/>
</dbReference>
<feature type="transmembrane region" description="Helical" evidence="17">
    <location>
        <begin position="7"/>
        <end position="25"/>
    </location>
</feature>
<evidence type="ECO:0000256" key="3">
    <source>
        <dbReference type="ARBA" id="ARBA00004651"/>
    </source>
</evidence>
<organism evidence="20 21">
    <name type="scientific">Methanobrevibacter curvatus</name>
    <dbReference type="NCBI Taxonomy" id="49547"/>
    <lineage>
        <taxon>Archaea</taxon>
        <taxon>Methanobacteriati</taxon>
        <taxon>Methanobacteriota</taxon>
        <taxon>Methanomada group</taxon>
        <taxon>Methanobacteria</taxon>
        <taxon>Methanobacteriales</taxon>
        <taxon>Methanobacteriaceae</taxon>
        <taxon>Methanobrevibacter</taxon>
    </lineage>
</organism>
<feature type="domain" description="Oligosaccharyl transferase STT3 N-terminal" evidence="18">
    <location>
        <begin position="23"/>
        <end position="491"/>
    </location>
</feature>
<evidence type="ECO:0000256" key="6">
    <source>
        <dbReference type="ARBA" id="ARBA00012602"/>
    </source>
</evidence>
<keyword evidence="11" id="KW-0460">Magnesium</keyword>
<gene>
    <name evidence="20" type="primary">pglB</name>
    <name evidence="20" type="ORF">MBCUR_06670</name>
</gene>
<evidence type="ECO:0000256" key="4">
    <source>
        <dbReference type="ARBA" id="ARBA00004922"/>
    </source>
</evidence>
<dbReference type="InterPro" id="IPR003674">
    <property type="entry name" value="Oligo_trans_STT3"/>
</dbReference>
<feature type="transmembrane region" description="Helical" evidence="17">
    <location>
        <begin position="556"/>
        <end position="576"/>
    </location>
</feature>
<dbReference type="UniPathway" id="UPA00378"/>
<feature type="transmembrane region" description="Helical" evidence="17">
    <location>
        <begin position="201"/>
        <end position="220"/>
    </location>
</feature>
<feature type="transmembrane region" description="Helical" evidence="17">
    <location>
        <begin position="451"/>
        <end position="471"/>
    </location>
</feature>
<evidence type="ECO:0000256" key="12">
    <source>
        <dbReference type="ARBA" id="ARBA00022989"/>
    </source>
</evidence>
<dbReference type="Gene3D" id="3.40.50.12610">
    <property type="match status" value="1"/>
</dbReference>
<feature type="transmembrane region" description="Helical" evidence="17">
    <location>
        <begin position="125"/>
        <end position="144"/>
    </location>
</feature>
<keyword evidence="13 17" id="KW-0472">Membrane</keyword>
<keyword evidence="9 17" id="KW-0812">Transmembrane</keyword>
<evidence type="ECO:0000259" key="19">
    <source>
        <dbReference type="Pfam" id="PF21436"/>
    </source>
</evidence>
<dbReference type="GO" id="GO:0005886">
    <property type="term" value="C:plasma membrane"/>
    <property type="evidence" value="ECO:0007669"/>
    <property type="project" value="UniProtKB-SubCell"/>
</dbReference>
<dbReference type="GO" id="GO:0046872">
    <property type="term" value="F:metal ion binding"/>
    <property type="evidence" value="ECO:0007669"/>
    <property type="project" value="UniProtKB-KW"/>
</dbReference>
<evidence type="ECO:0000313" key="20">
    <source>
        <dbReference type="EMBL" id="KZX13841.1"/>
    </source>
</evidence>
<dbReference type="RefSeq" id="WP_067090182.1">
    <property type="nucleotide sequence ID" value="NZ_LWMV01000136.1"/>
</dbReference>
<evidence type="ECO:0000256" key="7">
    <source>
        <dbReference type="ARBA" id="ARBA00022676"/>
    </source>
</evidence>
<name>A0A166BUY5_9EURY</name>
<dbReference type="EMBL" id="LWMV01000136">
    <property type="protein sequence ID" value="KZX13841.1"/>
    <property type="molecule type" value="Genomic_DNA"/>
</dbReference>
<comment type="similarity">
    <text evidence="5">Belongs to the STT3 family.</text>
</comment>
<feature type="transmembrane region" description="Helical" evidence="17">
    <location>
        <begin position="179"/>
        <end position="196"/>
    </location>
</feature>
<feature type="transmembrane region" description="Helical" evidence="17">
    <location>
        <begin position="428"/>
        <end position="445"/>
    </location>
</feature>
<comment type="subcellular location">
    <subcellularLocation>
        <location evidence="3">Cell membrane</location>
        <topology evidence="3">Multi-pass membrane protein</topology>
    </subcellularLocation>
</comment>
<sequence>MNSRTKTVIISIAIILFLVAFSFFIRAQSADLSAIPVEQRSIYIDSSGLPYFSEMDSYYNLRMTEDLINNGHFGDTIQNGTPWDLHSYAPFGKTAEYANAIAYVTIFFQDIYNQYLGDFTIKESAFWITAVISSLAAIPAFILVRRITNTYGALTAALLIIFAPNYLTHSYAGFFDTDMFNVVLPLFSLLFLFEGFRNKHLILRILFILLAVVTLGMFSFAWTGYIFYVAVFGLGIIIFFILGLLLRTKVIESPKKYSNVVKWFINQKELVSLILFAIFGLIFFYFVKGNLSGILSDIMGLAGTTQLQNSVNSLMGTYPNVAISIGELQLAPMVSGGPLGAFLSNNNGIVNGVGGAVAFFGALLMFILYGYRVLLKRKSSSSNAKTSKASRKPTVIKKDTGFSFSSLIPYIDNIVHEEDANRARRESLLLFSILGIWLVVSFYATSQGSRFLQSLMIPMGVFTGIFVGFAVNYVKAKVDKKHILFALTVGCGLLVFLPMTQIEFPIALPINFASSWITAIGSTLLIIVLGAFFIYGDKYLKNTKFNKITSSNTKKAFVALVIFLALVAPTVSTAYYTTSHVGPGISDPMWNALTWVEGNTVNDTTMASWWDFGYAFEIAADRPTIFDGGSQDGQRAHWIGKAIYTNDSALSAGILEMIATYGNLPFDTLDNYTNNTAKTVKILDETIPMEKEEAISTMINEYNLTQVQADKIGELSHPSNPKPVIFVMSSDMQGKSYWWSYFGGWDFNSLNGTGFSYFYNDQPVEMIKGNNNTGEAIIVNSAEQYATVITTITKNYNNNSSVHGVVSVLNPQTNKTILDQNGSVYNPFSIYREMVIDDGQLVKNETLNKSGEYTLLIIGSGGLYTAYLMNKELEGSMFTKLYILQGFGQTNFEMIQVPKETSGIFLYRVISDTPMFKTDKNQTG</sequence>
<comment type="catalytic activity">
    <reaction evidence="16">
        <text>an archaeal dolichyl phosphooligosaccharide + [protein]-L-asparagine = an archaeal dolichyl phosphate + a glycoprotein with the oligosaccharide chain attached by N-beta-D-glycosyl linkage to a protein L-asparagine.</text>
        <dbReference type="EC" id="2.4.99.21"/>
    </reaction>
</comment>
<dbReference type="EC" id="2.4.99.21" evidence="6"/>
<feature type="domain" description="STT3/PglB/AglB core" evidence="19">
    <location>
        <begin position="606"/>
        <end position="683"/>
    </location>
</feature>
<dbReference type="Proteomes" id="UP000077245">
    <property type="component" value="Unassembled WGS sequence"/>
</dbReference>
<dbReference type="InterPro" id="IPR048307">
    <property type="entry name" value="STT3_N"/>
</dbReference>
<proteinExistence type="inferred from homology"/>
<evidence type="ECO:0000256" key="1">
    <source>
        <dbReference type="ARBA" id="ARBA00001936"/>
    </source>
</evidence>
<comment type="cofactor">
    <cofactor evidence="2">
        <name>Mg(2+)</name>
        <dbReference type="ChEBI" id="CHEBI:18420"/>
    </cofactor>
</comment>
<dbReference type="Pfam" id="PF21436">
    <property type="entry name" value="STT3-PglB_core"/>
    <property type="match status" value="1"/>
</dbReference>
<evidence type="ECO:0000256" key="9">
    <source>
        <dbReference type="ARBA" id="ARBA00022692"/>
    </source>
</evidence>
<evidence type="ECO:0000256" key="2">
    <source>
        <dbReference type="ARBA" id="ARBA00001946"/>
    </source>
</evidence>
<evidence type="ECO:0000256" key="13">
    <source>
        <dbReference type="ARBA" id="ARBA00023136"/>
    </source>
</evidence>
<feature type="transmembrane region" description="Helical" evidence="17">
    <location>
        <begin position="151"/>
        <end position="167"/>
    </location>
</feature>